<feature type="compositionally biased region" description="Basic and acidic residues" evidence="2">
    <location>
        <begin position="1"/>
        <end position="12"/>
    </location>
</feature>
<feature type="region of interest" description="Disordered" evidence="2">
    <location>
        <begin position="178"/>
        <end position="208"/>
    </location>
</feature>
<evidence type="ECO:0000256" key="1">
    <source>
        <dbReference type="ARBA" id="ARBA00022801"/>
    </source>
</evidence>
<evidence type="ECO:0000313" key="5">
    <source>
        <dbReference type="Proteomes" id="UP000658656"/>
    </source>
</evidence>
<accession>A0A8H9ITY6</accession>
<gene>
    <name evidence="4" type="primary">dgt</name>
    <name evidence="4" type="ORF">GCM10017566_08850</name>
</gene>
<dbReference type="PANTHER" id="PTHR11373">
    <property type="entry name" value="DEOXYNUCLEOSIDE TRIPHOSPHATE TRIPHOSPHOHYDROLASE"/>
    <property type="match status" value="1"/>
</dbReference>
<evidence type="ECO:0000313" key="4">
    <source>
        <dbReference type="EMBL" id="GHF37886.1"/>
    </source>
</evidence>
<dbReference type="GO" id="GO:0006203">
    <property type="term" value="P:dGTP catabolic process"/>
    <property type="evidence" value="ECO:0007669"/>
    <property type="project" value="TreeGrafter"/>
</dbReference>
<name>A0A8H9ITY6_9PSEU</name>
<dbReference type="Pfam" id="PF01966">
    <property type="entry name" value="HD"/>
    <property type="match status" value="1"/>
</dbReference>
<dbReference type="OrthoDB" id="9803619at2"/>
<evidence type="ECO:0000259" key="3">
    <source>
        <dbReference type="PROSITE" id="PS51831"/>
    </source>
</evidence>
<keyword evidence="5" id="KW-1185">Reference proteome</keyword>
<feature type="domain" description="HD" evidence="3">
    <location>
        <begin position="61"/>
        <end position="250"/>
    </location>
</feature>
<dbReference type="PROSITE" id="PS51831">
    <property type="entry name" value="HD"/>
    <property type="match status" value="1"/>
</dbReference>
<dbReference type="InterPro" id="IPR050135">
    <property type="entry name" value="dGTPase-like"/>
</dbReference>
<dbReference type="PANTHER" id="PTHR11373:SF32">
    <property type="entry name" value="DEOXYGUANOSINETRIPHOSPHATE TRIPHOSPHOHYDROLASE"/>
    <property type="match status" value="1"/>
</dbReference>
<protein>
    <submittedName>
        <fullName evidence="4">dGTPase</fullName>
    </submittedName>
</protein>
<dbReference type="InterPro" id="IPR003607">
    <property type="entry name" value="HD/PDEase_dom"/>
</dbReference>
<comment type="caution">
    <text evidence="4">The sequence shown here is derived from an EMBL/GenBank/DDBJ whole genome shotgun (WGS) entry which is preliminary data.</text>
</comment>
<reference evidence="4" key="1">
    <citation type="journal article" date="2014" name="Int. J. Syst. Evol. Microbiol.">
        <title>Complete genome sequence of Corynebacterium casei LMG S-19264T (=DSM 44701T), isolated from a smear-ripened cheese.</title>
        <authorList>
            <consortium name="US DOE Joint Genome Institute (JGI-PGF)"/>
            <person name="Walter F."/>
            <person name="Albersmeier A."/>
            <person name="Kalinowski J."/>
            <person name="Ruckert C."/>
        </authorList>
    </citation>
    <scope>NUCLEOTIDE SEQUENCE</scope>
    <source>
        <strain evidence="4">CGMCC 4.7679</strain>
    </source>
</reference>
<feature type="region of interest" description="Disordered" evidence="2">
    <location>
        <begin position="1"/>
        <end position="24"/>
    </location>
</feature>
<dbReference type="RefSeq" id="WP_145933828.1">
    <property type="nucleotide sequence ID" value="NZ_BNAV01000001.1"/>
</dbReference>
<evidence type="ECO:0000256" key="2">
    <source>
        <dbReference type="SAM" id="MobiDB-lite"/>
    </source>
</evidence>
<dbReference type="InterPro" id="IPR006261">
    <property type="entry name" value="dGTPase"/>
</dbReference>
<organism evidence="4 5">
    <name type="scientific">Amycolatopsis bartoniae</name>
    <dbReference type="NCBI Taxonomy" id="941986"/>
    <lineage>
        <taxon>Bacteria</taxon>
        <taxon>Bacillati</taxon>
        <taxon>Actinomycetota</taxon>
        <taxon>Actinomycetes</taxon>
        <taxon>Pseudonocardiales</taxon>
        <taxon>Pseudonocardiaceae</taxon>
        <taxon>Amycolatopsis</taxon>
    </lineage>
</organism>
<dbReference type="SUPFAM" id="SSF109604">
    <property type="entry name" value="HD-domain/PDEase-like"/>
    <property type="match status" value="1"/>
</dbReference>
<dbReference type="EMBL" id="BNAV01000001">
    <property type="protein sequence ID" value="GHF37886.1"/>
    <property type="molecule type" value="Genomic_DNA"/>
</dbReference>
<dbReference type="AlphaFoldDB" id="A0A8H9ITY6"/>
<reference evidence="4" key="2">
    <citation type="submission" date="2020-09" db="EMBL/GenBank/DDBJ databases">
        <authorList>
            <person name="Sun Q."/>
            <person name="Zhou Y."/>
        </authorList>
    </citation>
    <scope>NUCLEOTIDE SEQUENCE</scope>
    <source>
        <strain evidence="4">CGMCC 4.7679</strain>
    </source>
</reference>
<feature type="compositionally biased region" description="Low complexity" evidence="2">
    <location>
        <begin position="14"/>
        <end position="24"/>
    </location>
</feature>
<keyword evidence="1" id="KW-0378">Hydrolase</keyword>
<dbReference type="InterPro" id="IPR006674">
    <property type="entry name" value="HD_domain"/>
</dbReference>
<dbReference type="CDD" id="cd00077">
    <property type="entry name" value="HDc"/>
    <property type="match status" value="1"/>
</dbReference>
<dbReference type="GO" id="GO:0008832">
    <property type="term" value="F:dGTPase activity"/>
    <property type="evidence" value="ECO:0007669"/>
    <property type="project" value="TreeGrafter"/>
</dbReference>
<dbReference type="Gene3D" id="1.10.3210.10">
    <property type="entry name" value="Hypothetical protein af1432"/>
    <property type="match status" value="1"/>
</dbReference>
<dbReference type="NCBIfam" id="TIGR01353">
    <property type="entry name" value="dGTP_triPase"/>
    <property type="match status" value="1"/>
</dbReference>
<dbReference type="SMART" id="SM00471">
    <property type="entry name" value="HDc"/>
    <property type="match status" value="1"/>
</dbReference>
<sequence length="519" mass="56134">MQDLRTRRRDDAAEAASSRSDLADNPFRADRDRIVVSPFFARLGGVTQVVSAAGSGLLHNRLTHSLKVAQVAGVISDRLLASADSAELLGKLGGLDRDVAEAASLAHDLGHPPFGHLGEQVLDRIARHRFGLADGFEGNAQTFRILTTTDVRGPSAVGLDLTAAVRAAVLKYPWARLHRPDPHPSTMPNPPRGAAEPADAPGTGSSKFSAYSTELEDVAQAREPYAGVIEPWQQTVEASVMDTADDIAYAIHDLQDFHRIGVLQYAPVATELGQWLANAVELAGLDDATLASQTRRPGRSLEQLRRRMHVRDSWIVDDDAFAEAVARVRAELVDGLLATGFDGSIEAEQAIAAFSDRWTNRLVGGVVVLESPTSRSGHVTLRTAQWHEVQVLKFVHRRFVLLRPELALHQRGQASLVTTLVDALDSWLGDRDEESRLPRRLHDLVELSHAEFAELAGSAPELLVGATGEPVAGADAIRGLARGRAVIDFVSSLTDRQAVSLLEALSGRSSQPWSDSFVL</sequence>
<dbReference type="Proteomes" id="UP000658656">
    <property type="component" value="Unassembled WGS sequence"/>
</dbReference>
<proteinExistence type="predicted"/>